<comment type="similarity">
    <text evidence="2">Belongs to the glycosyl hydrolase 20 family.</text>
</comment>
<evidence type="ECO:0000256" key="5">
    <source>
        <dbReference type="ARBA" id="ARBA00023295"/>
    </source>
</evidence>
<accession>A0A1Q5PMY4</accession>
<name>A0A1Q5PMY4_9ACTO</name>
<evidence type="ECO:0000256" key="3">
    <source>
        <dbReference type="ARBA" id="ARBA00012663"/>
    </source>
</evidence>
<keyword evidence="10" id="KW-1185">Reference proteome</keyword>
<evidence type="ECO:0000256" key="2">
    <source>
        <dbReference type="ARBA" id="ARBA00006285"/>
    </source>
</evidence>
<dbReference type="Pfam" id="PF02838">
    <property type="entry name" value="Glyco_hydro_20b"/>
    <property type="match status" value="1"/>
</dbReference>
<dbReference type="InterPro" id="IPR015883">
    <property type="entry name" value="Glyco_hydro_20_cat"/>
</dbReference>
<dbReference type="EMBL" id="MQSV01000002">
    <property type="protein sequence ID" value="OKL48918.1"/>
    <property type="molecule type" value="Genomic_DNA"/>
</dbReference>
<evidence type="ECO:0000313" key="9">
    <source>
        <dbReference type="EMBL" id="OKL48918.1"/>
    </source>
</evidence>
<protein>
    <recommendedName>
        <fullName evidence="3">beta-N-acetylhexosaminidase</fullName>
        <ecNumber evidence="3">3.2.1.52</ecNumber>
    </recommendedName>
</protein>
<dbReference type="PANTHER" id="PTHR22600">
    <property type="entry name" value="BETA-HEXOSAMINIDASE"/>
    <property type="match status" value="1"/>
</dbReference>
<organism evidence="9 10">
    <name type="scientific">Boudabousia liubingyangii</name>
    <dbReference type="NCBI Taxonomy" id="1921764"/>
    <lineage>
        <taxon>Bacteria</taxon>
        <taxon>Bacillati</taxon>
        <taxon>Actinomycetota</taxon>
        <taxon>Actinomycetes</taxon>
        <taxon>Actinomycetales</taxon>
        <taxon>Actinomycetaceae</taxon>
        <taxon>Boudabousia</taxon>
    </lineage>
</organism>
<dbReference type="SUPFAM" id="SSF55545">
    <property type="entry name" value="beta-N-acetylhexosaminidase-like domain"/>
    <property type="match status" value="1"/>
</dbReference>
<dbReference type="Pfam" id="PF00728">
    <property type="entry name" value="Glyco_hydro_20"/>
    <property type="match status" value="1"/>
</dbReference>
<comment type="caution">
    <text evidence="9">The sequence shown here is derived from an EMBL/GenBank/DDBJ whole genome shotgun (WGS) entry which is preliminary data.</text>
</comment>
<dbReference type="SUPFAM" id="SSF51445">
    <property type="entry name" value="(Trans)glycosidases"/>
    <property type="match status" value="1"/>
</dbReference>
<dbReference type="InterPro" id="IPR015882">
    <property type="entry name" value="HEX_bac_N"/>
</dbReference>
<dbReference type="InterPro" id="IPR029018">
    <property type="entry name" value="Hex-like_dom2"/>
</dbReference>
<sequence length="492" mass="56581">MSALEAVIPTPQVIERLPGASFKPLAPAYVRIPKPKPELQQEAIRIADLLKRNHGLDFQVAVGGTEQPGDIRLEVAPVAGVPTGKEAESYALTVQNGQLTISAPRMRGWYYAAQTLTQILLRSPEVPACRIRDWAAYPIRSLHVDAARKYFPKSWFIRQIDRLATLKINQLQWHFSENEGFRLESKKHPEILSKSYISRQEATEIIAYAQDNHVEIVPAFDMPGHLGWLLRNHPEFRAGEGEYLTRMLDYSNPVAVAFLKELIDEFSSLFIGQTQTWMVGGDEVFPMEWIPKELAKRTPQLSEYAKRNLGPKAEVLDGYMYFLCEIDEYLRLKGFSETRAWSDLLYITNLMNLPPRMQIAYWTQWSELMPSTQKLLERGHQLLNVSDRYFYYVISNRDDCAYKKHVEATEILRNYEPQVFSEKYPSPVAQARVLGSSYAIWCDTPETEDYEQITRGIWPGMAAMSQKTWNPSVKVLDEEGFMSQLYLLAKRV</sequence>
<dbReference type="GO" id="GO:0030203">
    <property type="term" value="P:glycosaminoglycan metabolic process"/>
    <property type="evidence" value="ECO:0007669"/>
    <property type="project" value="TreeGrafter"/>
</dbReference>
<evidence type="ECO:0000256" key="4">
    <source>
        <dbReference type="ARBA" id="ARBA00022801"/>
    </source>
</evidence>
<dbReference type="GO" id="GO:0004563">
    <property type="term" value="F:beta-N-acetylhexosaminidase activity"/>
    <property type="evidence" value="ECO:0007669"/>
    <property type="project" value="UniProtKB-EC"/>
</dbReference>
<evidence type="ECO:0000256" key="1">
    <source>
        <dbReference type="ARBA" id="ARBA00001231"/>
    </source>
</evidence>
<feature type="domain" description="Glycoside hydrolase family 20 catalytic" evidence="7">
    <location>
        <begin position="137"/>
        <end position="471"/>
    </location>
</feature>
<dbReference type="Gene3D" id="3.20.20.80">
    <property type="entry name" value="Glycosidases"/>
    <property type="match status" value="1"/>
</dbReference>
<feature type="active site" description="Proton donor" evidence="6">
    <location>
        <position position="283"/>
    </location>
</feature>
<dbReference type="OrthoDB" id="5480482at2"/>
<dbReference type="GO" id="GO:0016020">
    <property type="term" value="C:membrane"/>
    <property type="evidence" value="ECO:0007669"/>
    <property type="project" value="TreeGrafter"/>
</dbReference>
<dbReference type="Gene3D" id="3.30.379.10">
    <property type="entry name" value="Chitobiase/beta-hexosaminidase domain 2-like"/>
    <property type="match status" value="1"/>
</dbReference>
<dbReference type="Proteomes" id="UP000186785">
    <property type="component" value="Unassembled WGS sequence"/>
</dbReference>
<proteinExistence type="inferred from homology"/>
<evidence type="ECO:0000259" key="8">
    <source>
        <dbReference type="Pfam" id="PF02838"/>
    </source>
</evidence>
<comment type="catalytic activity">
    <reaction evidence="1">
        <text>Hydrolysis of terminal non-reducing N-acetyl-D-hexosamine residues in N-acetyl-beta-D-hexosaminides.</text>
        <dbReference type="EC" id="3.2.1.52"/>
    </reaction>
</comment>
<feature type="domain" description="Beta-hexosaminidase bacterial type N-terminal" evidence="8">
    <location>
        <begin position="6"/>
        <end position="134"/>
    </location>
</feature>
<dbReference type="EC" id="3.2.1.52" evidence="3"/>
<dbReference type="STRING" id="1921764.BSR28_03070"/>
<keyword evidence="5" id="KW-0326">Glycosidase</keyword>
<keyword evidence="4" id="KW-0378">Hydrolase</keyword>
<gene>
    <name evidence="9" type="ORF">BSR29_03495</name>
</gene>
<dbReference type="InterPro" id="IPR017853">
    <property type="entry name" value="GH"/>
</dbReference>
<dbReference type="GO" id="GO:0005975">
    <property type="term" value="P:carbohydrate metabolic process"/>
    <property type="evidence" value="ECO:0007669"/>
    <property type="project" value="InterPro"/>
</dbReference>
<dbReference type="InterPro" id="IPR025705">
    <property type="entry name" value="Beta_hexosaminidase_sua/sub"/>
</dbReference>
<evidence type="ECO:0000259" key="7">
    <source>
        <dbReference type="Pfam" id="PF00728"/>
    </source>
</evidence>
<dbReference type="RefSeq" id="WP_073708905.1">
    <property type="nucleotide sequence ID" value="NZ_MQSV01000002.1"/>
</dbReference>
<evidence type="ECO:0000256" key="6">
    <source>
        <dbReference type="PIRSR" id="PIRSR625705-1"/>
    </source>
</evidence>
<dbReference type="PANTHER" id="PTHR22600:SF57">
    <property type="entry name" value="BETA-N-ACETYLHEXOSAMINIDASE"/>
    <property type="match status" value="1"/>
</dbReference>
<evidence type="ECO:0000313" key="10">
    <source>
        <dbReference type="Proteomes" id="UP000186785"/>
    </source>
</evidence>
<dbReference type="PRINTS" id="PR00738">
    <property type="entry name" value="GLHYDRLASE20"/>
</dbReference>
<reference evidence="9 10" key="1">
    <citation type="submission" date="2016-11" db="EMBL/GenBank/DDBJ databases">
        <title>Actinomyces gypaetusis sp. nov. isolated from the vulture Gypaetus barbatus in Qinghai Tibet Plateau China.</title>
        <authorList>
            <person name="Meng X."/>
        </authorList>
    </citation>
    <scope>NUCLEOTIDE SEQUENCE [LARGE SCALE GENOMIC DNA]</scope>
    <source>
        <strain evidence="9 10">VUL4_2</strain>
    </source>
</reference>
<dbReference type="AlphaFoldDB" id="A0A1Q5PMY4"/>